<dbReference type="SUPFAM" id="SSF53597">
    <property type="entry name" value="Dihydrofolate reductase-like"/>
    <property type="match status" value="1"/>
</dbReference>
<feature type="domain" description="Bacterial bifunctional deaminase-reductase C-terminal" evidence="4">
    <location>
        <begin position="8"/>
        <end position="226"/>
    </location>
</feature>
<dbReference type="InterPro" id="IPR002734">
    <property type="entry name" value="RibDG_C"/>
</dbReference>
<name>A0A3E1NV86_9BACT</name>
<evidence type="ECO:0000313" key="5">
    <source>
        <dbReference type="EMBL" id="RFM31817.1"/>
    </source>
</evidence>
<keyword evidence="2" id="KW-0521">NADP</keyword>
<accession>A0A3E1NV86</accession>
<dbReference type="Pfam" id="PF01872">
    <property type="entry name" value="RibD_C"/>
    <property type="match status" value="1"/>
</dbReference>
<reference evidence="5 6" key="1">
    <citation type="submission" date="2018-08" db="EMBL/GenBank/DDBJ databases">
        <title>Chitinophaga sp. K20C18050901, a novel bacterium isolated from forest soil.</title>
        <authorList>
            <person name="Wang C."/>
        </authorList>
    </citation>
    <scope>NUCLEOTIDE SEQUENCE [LARGE SCALE GENOMIC DNA]</scope>
    <source>
        <strain evidence="5 6">K20C18050901</strain>
    </source>
</reference>
<dbReference type="GO" id="GO:0008703">
    <property type="term" value="F:5-amino-6-(5-phosphoribosylamino)uracil reductase activity"/>
    <property type="evidence" value="ECO:0007669"/>
    <property type="project" value="InterPro"/>
</dbReference>
<proteinExistence type="predicted"/>
<comment type="pathway">
    <text evidence="1">Cofactor biosynthesis; riboflavin biosynthesis.</text>
</comment>
<sequence length="232" mass="25966">MKKRPNTICLMMTTLDGKILGDKWGDHPQMDKLRGKFEEVHNIIGNNAWIVGRTTMEKDFTNFASPVYKPGTHHLDRTDFVANPDAGSFAIAVDAHGKLGWEKPEMHGDHVITVLTEGVSDAYLAHLQDIGVSYIFGGIAEIDLHVVLEKLFTLFNIKILMVEGGGHLNGSFLNEGLIDEYHHLLLPVVDGNPEHPAMFEIDPAAKKFDAALLKLEEVKRIEDDVLWLTYKL</sequence>
<dbReference type="EMBL" id="QTJV01000012">
    <property type="protein sequence ID" value="RFM31817.1"/>
    <property type="molecule type" value="Genomic_DNA"/>
</dbReference>
<dbReference type="Gene3D" id="3.40.430.10">
    <property type="entry name" value="Dihydrofolate Reductase, subunit A"/>
    <property type="match status" value="1"/>
</dbReference>
<keyword evidence="6" id="KW-1185">Reference proteome</keyword>
<dbReference type="Proteomes" id="UP000261174">
    <property type="component" value="Unassembled WGS sequence"/>
</dbReference>
<dbReference type="InterPro" id="IPR050765">
    <property type="entry name" value="Riboflavin_Biosynth_HTPR"/>
</dbReference>
<keyword evidence="3" id="KW-0560">Oxidoreductase</keyword>
<gene>
    <name evidence="5" type="ORF">DXN04_27030</name>
</gene>
<dbReference type="AlphaFoldDB" id="A0A3E1NV86"/>
<evidence type="ECO:0000256" key="1">
    <source>
        <dbReference type="ARBA" id="ARBA00005104"/>
    </source>
</evidence>
<dbReference type="PANTHER" id="PTHR38011:SF7">
    <property type="entry name" value="2,5-DIAMINO-6-RIBOSYLAMINO-4(3H)-PYRIMIDINONE 5'-PHOSPHATE REDUCTASE"/>
    <property type="match status" value="1"/>
</dbReference>
<evidence type="ECO:0000256" key="3">
    <source>
        <dbReference type="ARBA" id="ARBA00023002"/>
    </source>
</evidence>
<dbReference type="RefSeq" id="WP_116856525.1">
    <property type="nucleotide sequence ID" value="NZ_QTJV01000012.1"/>
</dbReference>
<evidence type="ECO:0000259" key="4">
    <source>
        <dbReference type="Pfam" id="PF01872"/>
    </source>
</evidence>
<protein>
    <submittedName>
        <fullName evidence="5">Deaminase</fullName>
    </submittedName>
</protein>
<evidence type="ECO:0000256" key="2">
    <source>
        <dbReference type="ARBA" id="ARBA00022857"/>
    </source>
</evidence>
<evidence type="ECO:0000313" key="6">
    <source>
        <dbReference type="Proteomes" id="UP000261174"/>
    </source>
</evidence>
<dbReference type="InterPro" id="IPR024072">
    <property type="entry name" value="DHFR-like_dom_sf"/>
</dbReference>
<dbReference type="OrthoDB" id="9800865at2"/>
<dbReference type="PANTHER" id="PTHR38011">
    <property type="entry name" value="DIHYDROFOLATE REDUCTASE FAMILY PROTEIN (AFU_ORTHOLOGUE AFUA_8G06820)"/>
    <property type="match status" value="1"/>
</dbReference>
<comment type="caution">
    <text evidence="5">The sequence shown here is derived from an EMBL/GenBank/DDBJ whole genome shotgun (WGS) entry which is preliminary data.</text>
</comment>
<organism evidence="5 6">
    <name type="scientific">Chitinophaga silvisoli</name>
    <dbReference type="NCBI Taxonomy" id="2291814"/>
    <lineage>
        <taxon>Bacteria</taxon>
        <taxon>Pseudomonadati</taxon>
        <taxon>Bacteroidota</taxon>
        <taxon>Chitinophagia</taxon>
        <taxon>Chitinophagales</taxon>
        <taxon>Chitinophagaceae</taxon>
        <taxon>Chitinophaga</taxon>
    </lineage>
</organism>
<dbReference type="GO" id="GO:0009231">
    <property type="term" value="P:riboflavin biosynthetic process"/>
    <property type="evidence" value="ECO:0007669"/>
    <property type="project" value="InterPro"/>
</dbReference>